<dbReference type="InterPro" id="IPR014710">
    <property type="entry name" value="RmlC-like_jellyroll"/>
</dbReference>
<organism evidence="2 3">
    <name type="scientific">Pontivivens ytuae</name>
    <dbReference type="NCBI Taxonomy" id="2789856"/>
    <lineage>
        <taxon>Bacteria</taxon>
        <taxon>Pseudomonadati</taxon>
        <taxon>Pseudomonadota</taxon>
        <taxon>Alphaproteobacteria</taxon>
        <taxon>Rhodobacterales</taxon>
        <taxon>Paracoccaceae</taxon>
        <taxon>Pontivivens</taxon>
    </lineage>
</organism>
<gene>
    <name evidence="2" type="ORF">I0K15_01360</name>
</gene>
<dbReference type="GO" id="GO:0047869">
    <property type="term" value="F:dimethylpropiothetin dethiomethylase activity"/>
    <property type="evidence" value="ECO:0007669"/>
    <property type="project" value="InterPro"/>
</dbReference>
<reference evidence="2 3" key="1">
    <citation type="submission" date="2020-11" db="EMBL/GenBank/DDBJ databases">
        <title>Description of Pontivivens ytuae sp. nov. isolated from deep sea sediment of Mariana Trench.</title>
        <authorList>
            <person name="Wang Z."/>
            <person name="Sun Q.-L."/>
            <person name="Xu X.-D."/>
            <person name="Tang Y.-Z."/>
            <person name="Zhang J."/>
        </authorList>
    </citation>
    <scope>NUCLEOTIDE SEQUENCE [LARGE SCALE GENOMIC DNA]</scope>
    <source>
        <strain evidence="2 3">MT2928</strain>
    </source>
</reference>
<protein>
    <submittedName>
        <fullName evidence="2">Cupin domain-containing protein</fullName>
    </submittedName>
</protein>
<dbReference type="KEGG" id="poz:I0K15_01360"/>
<sequence length="234" mass="26221">MEPHEIIAPDVPPEGPPTERLSRRPDWVYLLREFAEMYRRGSSGGSKAIRAHQRRVREAIGRVIADDPGVAHRYREDKPVTAHLRRALDQGRRERTESVVRAIDAVGEELSWLYGYEKVPRGLAQKFAYAEFAGPQGPVVTEHLILGLVLFAPGTTYPAHAHEGLTESYYTLSGSVSENDDGVFAPGSMIFNPPGRRHRITTGDHEPVLLAYAWEGPRDKLVVQKMTFTKRGRG</sequence>
<dbReference type="AlphaFoldDB" id="A0A7S9LWI5"/>
<evidence type="ECO:0000313" key="2">
    <source>
        <dbReference type="EMBL" id="QPH56070.1"/>
    </source>
</evidence>
<dbReference type="SUPFAM" id="SSF51182">
    <property type="entry name" value="RmlC-like cupins"/>
    <property type="match status" value="1"/>
</dbReference>
<feature type="region of interest" description="Disordered" evidence="1">
    <location>
        <begin position="1"/>
        <end position="22"/>
    </location>
</feature>
<keyword evidence="3" id="KW-1185">Reference proteome</keyword>
<dbReference type="Pfam" id="PF16867">
    <property type="entry name" value="DMSP_lyase"/>
    <property type="match status" value="1"/>
</dbReference>
<proteinExistence type="predicted"/>
<dbReference type="RefSeq" id="WP_196105327.1">
    <property type="nucleotide sequence ID" value="NZ_CP064942.1"/>
</dbReference>
<dbReference type="InterPro" id="IPR011051">
    <property type="entry name" value="RmlC_Cupin_sf"/>
</dbReference>
<dbReference type="Gene3D" id="2.60.120.10">
    <property type="entry name" value="Jelly Rolls"/>
    <property type="match status" value="1"/>
</dbReference>
<name>A0A7S9LWI5_9RHOB</name>
<dbReference type="Proteomes" id="UP000594800">
    <property type="component" value="Chromosome"/>
</dbReference>
<dbReference type="InterPro" id="IPR031723">
    <property type="entry name" value="DMSP_lyase"/>
</dbReference>
<dbReference type="EMBL" id="CP064942">
    <property type="protein sequence ID" value="QPH56070.1"/>
    <property type="molecule type" value="Genomic_DNA"/>
</dbReference>
<accession>A0A7S9LWI5</accession>
<evidence type="ECO:0000313" key="3">
    <source>
        <dbReference type="Proteomes" id="UP000594800"/>
    </source>
</evidence>
<evidence type="ECO:0000256" key="1">
    <source>
        <dbReference type="SAM" id="MobiDB-lite"/>
    </source>
</evidence>